<dbReference type="Pfam" id="PF00795">
    <property type="entry name" value="CN_hydrolase"/>
    <property type="match status" value="1"/>
</dbReference>
<dbReference type="EMBL" id="BJVI01000013">
    <property type="protein sequence ID" value="GEL17909.1"/>
    <property type="molecule type" value="Genomic_DNA"/>
</dbReference>
<name>A0A511CZE1_9PSEU</name>
<comment type="caution">
    <text evidence="3">The sequence shown here is derived from an EMBL/GenBank/DDBJ whole genome shotgun (WGS) entry which is preliminary data.</text>
</comment>
<dbReference type="RefSeq" id="WP_028930191.1">
    <property type="nucleotide sequence ID" value="NZ_AUII01000009.1"/>
</dbReference>
<evidence type="ECO:0000313" key="4">
    <source>
        <dbReference type="Proteomes" id="UP000321328"/>
    </source>
</evidence>
<dbReference type="PANTHER" id="PTHR43674">
    <property type="entry name" value="NITRILASE C965.09-RELATED"/>
    <property type="match status" value="1"/>
</dbReference>
<dbReference type="AlphaFoldDB" id="A0A511CZE1"/>
<accession>A0A511CZE1</accession>
<protein>
    <submittedName>
        <fullName evidence="3">Hydrolase</fullName>
    </submittedName>
</protein>
<feature type="domain" description="CN hydrolase" evidence="2">
    <location>
        <begin position="4"/>
        <end position="283"/>
    </location>
</feature>
<dbReference type="PANTHER" id="PTHR43674:SF16">
    <property type="entry name" value="CARBON-NITROGEN FAMILY, PUTATIVE (AFU_ORTHOLOGUE AFUA_5G02350)-RELATED"/>
    <property type="match status" value="1"/>
</dbReference>
<reference evidence="3 4" key="1">
    <citation type="submission" date="2019-07" db="EMBL/GenBank/DDBJ databases">
        <title>Whole genome shotgun sequence of Pseudonocardia asaccharolytica NBRC 16224.</title>
        <authorList>
            <person name="Hosoyama A."/>
            <person name="Uohara A."/>
            <person name="Ohji S."/>
            <person name="Ichikawa N."/>
        </authorList>
    </citation>
    <scope>NUCLEOTIDE SEQUENCE [LARGE SCALE GENOMIC DNA]</scope>
    <source>
        <strain evidence="3 4">NBRC 16224</strain>
    </source>
</reference>
<dbReference type="Proteomes" id="UP000321328">
    <property type="component" value="Unassembled WGS sequence"/>
</dbReference>
<dbReference type="PROSITE" id="PS50263">
    <property type="entry name" value="CN_HYDROLASE"/>
    <property type="match status" value="1"/>
</dbReference>
<organism evidence="3 4">
    <name type="scientific">Pseudonocardia asaccharolytica DSM 44247 = NBRC 16224</name>
    <dbReference type="NCBI Taxonomy" id="1123024"/>
    <lineage>
        <taxon>Bacteria</taxon>
        <taxon>Bacillati</taxon>
        <taxon>Actinomycetota</taxon>
        <taxon>Actinomycetes</taxon>
        <taxon>Pseudonocardiales</taxon>
        <taxon>Pseudonocardiaceae</taxon>
        <taxon>Pseudonocardia</taxon>
    </lineage>
</organism>
<dbReference type="InterPro" id="IPR003010">
    <property type="entry name" value="C-N_Hydrolase"/>
</dbReference>
<sequence>MPEPYVAVGLIPTVRGIRTRADIGRNLDHIAQLFRAASWLSSLDLPVRLVAIPEGGLQAFNDEVLDLDHVSYARECAIDIPGPETDFLGDLARTYGTFVMAQAKARHEAFPDRFFNVGFALDPQGEIVLKHYKLSTLYPVEHSVTPHDVWDRWVELYGLSLDALFPVADTEIGRLAVLMANEGSYPENARGLALNGAEVVYRASYPHPHTGNEFFEIQSRARALDNNFYVVAPNLATYYLHADAPDPIDTFGGRSMVIDYKGRVVGQHLYGAGSSYVAGTIDIGALRHFRTHAQWDNWAKDLRTELYQLIYQQPIYPKNLYAERAPFTHAEFRERVTERQIELMVERGVWVEPGKEIDDL</sequence>
<dbReference type="GO" id="GO:0016811">
    <property type="term" value="F:hydrolase activity, acting on carbon-nitrogen (but not peptide) bonds, in linear amides"/>
    <property type="evidence" value="ECO:0007669"/>
    <property type="project" value="TreeGrafter"/>
</dbReference>
<keyword evidence="4" id="KW-1185">Reference proteome</keyword>
<dbReference type="OrthoDB" id="9811121at2"/>
<evidence type="ECO:0000259" key="2">
    <source>
        <dbReference type="PROSITE" id="PS50263"/>
    </source>
</evidence>
<proteinExistence type="predicted"/>
<evidence type="ECO:0000256" key="1">
    <source>
        <dbReference type="ARBA" id="ARBA00022801"/>
    </source>
</evidence>
<keyword evidence="1 3" id="KW-0378">Hydrolase</keyword>
<gene>
    <name evidence="3" type="ORF">PA7_17460</name>
</gene>
<evidence type="ECO:0000313" key="3">
    <source>
        <dbReference type="EMBL" id="GEL17909.1"/>
    </source>
</evidence>
<dbReference type="STRING" id="1123024.GCA_000423625_02382"/>
<dbReference type="InterPro" id="IPR036526">
    <property type="entry name" value="C-N_Hydrolase_sf"/>
</dbReference>
<dbReference type="SUPFAM" id="SSF56317">
    <property type="entry name" value="Carbon-nitrogen hydrolase"/>
    <property type="match status" value="1"/>
</dbReference>
<dbReference type="Gene3D" id="3.60.110.10">
    <property type="entry name" value="Carbon-nitrogen hydrolase"/>
    <property type="match status" value="1"/>
</dbReference>
<dbReference type="InterPro" id="IPR050345">
    <property type="entry name" value="Aliph_Amidase/BUP"/>
</dbReference>